<feature type="compositionally biased region" description="Polar residues" evidence="1">
    <location>
        <begin position="1"/>
        <end position="11"/>
    </location>
</feature>
<dbReference type="Proteomes" id="UP001501509">
    <property type="component" value="Unassembled WGS sequence"/>
</dbReference>
<sequence length="114" mass="11934">MTASALNTSEPSADRGRGMPSPWVLPDDGIVDPIAVEIAAAGARRVALTGTERLLAAAQILTAGHHPTEVARRLHLSNDTARTLVAQVHRFGLLPVPNLWALAYPPADAEVSAA</sequence>
<proteinExistence type="predicted"/>
<dbReference type="EMBL" id="BAAATD010000015">
    <property type="protein sequence ID" value="GAA2630973.1"/>
    <property type="molecule type" value="Genomic_DNA"/>
</dbReference>
<gene>
    <name evidence="2" type="ORF">GCM10010411_81170</name>
</gene>
<evidence type="ECO:0000313" key="2">
    <source>
        <dbReference type="EMBL" id="GAA2630973.1"/>
    </source>
</evidence>
<accession>A0ABN3QNB6</accession>
<reference evidence="2 3" key="1">
    <citation type="journal article" date="2019" name="Int. J. Syst. Evol. Microbiol.">
        <title>The Global Catalogue of Microorganisms (GCM) 10K type strain sequencing project: providing services to taxonomists for standard genome sequencing and annotation.</title>
        <authorList>
            <consortium name="The Broad Institute Genomics Platform"/>
            <consortium name="The Broad Institute Genome Sequencing Center for Infectious Disease"/>
            <person name="Wu L."/>
            <person name="Ma J."/>
        </authorList>
    </citation>
    <scope>NUCLEOTIDE SEQUENCE [LARGE SCALE GENOMIC DNA]</scope>
    <source>
        <strain evidence="2 3">JCM 6833</strain>
    </source>
</reference>
<name>A0ABN3QNB6_9ACTN</name>
<dbReference type="RefSeq" id="WP_344547823.1">
    <property type="nucleotide sequence ID" value="NZ_BAAATD010000015.1"/>
</dbReference>
<feature type="region of interest" description="Disordered" evidence="1">
    <location>
        <begin position="1"/>
        <end position="22"/>
    </location>
</feature>
<evidence type="ECO:0000256" key="1">
    <source>
        <dbReference type="SAM" id="MobiDB-lite"/>
    </source>
</evidence>
<protein>
    <submittedName>
        <fullName evidence="2">Uncharacterized protein</fullName>
    </submittedName>
</protein>
<comment type="caution">
    <text evidence="2">The sequence shown here is derived from an EMBL/GenBank/DDBJ whole genome shotgun (WGS) entry which is preliminary data.</text>
</comment>
<keyword evidence="3" id="KW-1185">Reference proteome</keyword>
<organism evidence="2 3">
    <name type="scientific">Actinomadura fulvescens</name>
    <dbReference type="NCBI Taxonomy" id="46160"/>
    <lineage>
        <taxon>Bacteria</taxon>
        <taxon>Bacillati</taxon>
        <taxon>Actinomycetota</taxon>
        <taxon>Actinomycetes</taxon>
        <taxon>Streptosporangiales</taxon>
        <taxon>Thermomonosporaceae</taxon>
        <taxon>Actinomadura</taxon>
    </lineage>
</organism>
<evidence type="ECO:0000313" key="3">
    <source>
        <dbReference type="Proteomes" id="UP001501509"/>
    </source>
</evidence>